<evidence type="ECO:0000313" key="2">
    <source>
        <dbReference type="EMBL" id="SAK72700.1"/>
    </source>
</evidence>
<organism evidence="2 3">
    <name type="scientific">Caballeronia hypogeia</name>
    <dbReference type="NCBI Taxonomy" id="1777140"/>
    <lineage>
        <taxon>Bacteria</taxon>
        <taxon>Pseudomonadati</taxon>
        <taxon>Pseudomonadota</taxon>
        <taxon>Betaproteobacteria</taxon>
        <taxon>Burkholderiales</taxon>
        <taxon>Burkholderiaceae</taxon>
        <taxon>Caballeronia</taxon>
    </lineage>
</organism>
<dbReference type="CDD" id="cd06307">
    <property type="entry name" value="PBP1_sugar_binding"/>
    <property type="match status" value="1"/>
</dbReference>
<sequence>MVRERNPRCRAANLARDAPSLENSLSDTSQFFKLILYCTLAYRSHVDRTRGCRDVIAKAGASLFCDPFDVETDDDPDRCFRALTRAFAEHDDIVAIYNSGAGSSGIEAALARAGVADKVVWVTHEMSDDHKDYLEKGTLDLVIDQDPDGQAISALQHMLHACDVLEYAPPKGVTEFRLYGSENLRREAYLKT</sequence>
<gene>
    <name evidence="2" type="ORF">AWB79_04111</name>
</gene>
<dbReference type="InterPro" id="IPR028082">
    <property type="entry name" value="Peripla_BP_I"/>
</dbReference>
<comment type="caution">
    <text evidence="2">The sequence shown here is derived from an EMBL/GenBank/DDBJ whole genome shotgun (WGS) entry which is preliminary data.</text>
</comment>
<accession>A0A158BRW2</accession>
<reference evidence="2" key="1">
    <citation type="submission" date="2016-01" db="EMBL/GenBank/DDBJ databases">
        <authorList>
            <person name="Peeters C."/>
        </authorList>
    </citation>
    <scope>NUCLEOTIDE SEQUENCE</scope>
    <source>
        <strain evidence="2">LMG 29322</strain>
    </source>
</reference>
<dbReference type="SUPFAM" id="SSF53822">
    <property type="entry name" value="Periplasmic binding protein-like I"/>
    <property type="match status" value="1"/>
</dbReference>
<keyword evidence="3" id="KW-1185">Reference proteome</keyword>
<evidence type="ECO:0000259" key="1">
    <source>
        <dbReference type="Pfam" id="PF13407"/>
    </source>
</evidence>
<name>A0A158BRW2_9BURK</name>
<dbReference type="OrthoDB" id="9805774at2"/>
<dbReference type="Gene3D" id="3.40.50.2300">
    <property type="match status" value="1"/>
</dbReference>
<dbReference type="RefSeq" id="WP_082862399.1">
    <property type="nucleotide sequence ID" value="NZ_FCOA02000014.1"/>
</dbReference>
<feature type="domain" description="Periplasmic binding protein" evidence="1">
    <location>
        <begin position="40"/>
        <end position="159"/>
    </location>
</feature>
<dbReference type="AlphaFoldDB" id="A0A158BRW2"/>
<dbReference type="Pfam" id="PF13407">
    <property type="entry name" value="Peripla_BP_4"/>
    <property type="match status" value="1"/>
</dbReference>
<dbReference type="Proteomes" id="UP000054851">
    <property type="component" value="Unassembled WGS sequence"/>
</dbReference>
<dbReference type="STRING" id="1777140.AWB79_04111"/>
<dbReference type="InterPro" id="IPR025997">
    <property type="entry name" value="SBP_2_dom"/>
</dbReference>
<protein>
    <submittedName>
        <fullName evidence="2">Transcriptional regulator, LacI family</fullName>
    </submittedName>
</protein>
<evidence type="ECO:0000313" key="3">
    <source>
        <dbReference type="Proteomes" id="UP000054851"/>
    </source>
</evidence>
<proteinExistence type="predicted"/>
<dbReference type="EMBL" id="FCOA02000014">
    <property type="protein sequence ID" value="SAK72700.1"/>
    <property type="molecule type" value="Genomic_DNA"/>
</dbReference>